<dbReference type="InterPro" id="IPR046373">
    <property type="entry name" value="Acyl-CoA_Oxase/DH_mid-dom_sf"/>
</dbReference>
<evidence type="ECO:0000259" key="9">
    <source>
        <dbReference type="Pfam" id="PF02771"/>
    </source>
</evidence>
<dbReference type="InterPro" id="IPR013786">
    <property type="entry name" value="AcylCoA_DH/ox_N"/>
</dbReference>
<comment type="cofactor">
    <cofactor evidence="1 6">
        <name>FAD</name>
        <dbReference type="ChEBI" id="CHEBI:57692"/>
    </cofactor>
</comment>
<dbReference type="SUPFAM" id="SSF47203">
    <property type="entry name" value="Acyl-CoA dehydrogenase C-terminal domain-like"/>
    <property type="match status" value="1"/>
</dbReference>
<dbReference type="FunFam" id="2.40.110.10:FF:000002">
    <property type="entry name" value="Acyl-CoA dehydrogenase fadE12"/>
    <property type="match status" value="1"/>
</dbReference>
<dbReference type="InterPro" id="IPR009100">
    <property type="entry name" value="AcylCoA_DH/oxidase_NM_dom_sf"/>
</dbReference>
<dbReference type="InterPro" id="IPR006091">
    <property type="entry name" value="Acyl-CoA_Oxase/DH_mid-dom"/>
</dbReference>
<name>A0A656YWD7_9EURY</name>
<dbReference type="AlphaFoldDB" id="A0A656YWD7"/>
<dbReference type="Pfam" id="PF00441">
    <property type="entry name" value="Acyl-CoA_dh_1"/>
    <property type="match status" value="1"/>
</dbReference>
<dbReference type="InterPro" id="IPR009075">
    <property type="entry name" value="AcylCo_DH/oxidase_C"/>
</dbReference>
<proteinExistence type="inferred from homology"/>
<dbReference type="GO" id="GO:0003995">
    <property type="term" value="F:acyl-CoA dehydrogenase activity"/>
    <property type="evidence" value="ECO:0007669"/>
    <property type="project" value="InterPro"/>
</dbReference>
<organism evidence="10 11">
    <name type="scientific">candidate division MSBL1 archaeon SCGC-AAA259J03</name>
    <dbReference type="NCBI Taxonomy" id="1698269"/>
    <lineage>
        <taxon>Archaea</taxon>
        <taxon>Methanobacteriati</taxon>
        <taxon>Methanobacteriota</taxon>
        <taxon>candidate division MSBL1</taxon>
    </lineage>
</organism>
<evidence type="ECO:0000256" key="1">
    <source>
        <dbReference type="ARBA" id="ARBA00001974"/>
    </source>
</evidence>
<dbReference type="InterPro" id="IPR036250">
    <property type="entry name" value="AcylCo_DH-like_C"/>
</dbReference>
<dbReference type="PANTHER" id="PTHR43884:SF12">
    <property type="entry name" value="ISOVALERYL-COA DEHYDROGENASE, MITOCHONDRIAL-RELATED"/>
    <property type="match status" value="1"/>
</dbReference>
<feature type="domain" description="Acyl-CoA oxidase/dehydrogenase middle" evidence="8">
    <location>
        <begin position="121"/>
        <end position="216"/>
    </location>
</feature>
<dbReference type="Gene3D" id="2.40.110.10">
    <property type="entry name" value="Butyryl-CoA Dehydrogenase, subunit A, domain 2"/>
    <property type="match status" value="1"/>
</dbReference>
<protein>
    <recommendedName>
        <fullName evidence="12">Acyl-CoA dehydrogenase</fullName>
    </recommendedName>
</protein>
<dbReference type="PIRSF" id="PIRSF016578">
    <property type="entry name" value="HsaA"/>
    <property type="match status" value="1"/>
</dbReference>
<evidence type="ECO:0000259" key="7">
    <source>
        <dbReference type="Pfam" id="PF00441"/>
    </source>
</evidence>
<dbReference type="Proteomes" id="UP000070257">
    <property type="component" value="Unassembled WGS sequence"/>
</dbReference>
<dbReference type="Gene3D" id="1.10.540.10">
    <property type="entry name" value="Acyl-CoA dehydrogenase/oxidase, N-terminal domain"/>
    <property type="match status" value="1"/>
</dbReference>
<dbReference type="PANTHER" id="PTHR43884">
    <property type="entry name" value="ACYL-COA DEHYDROGENASE"/>
    <property type="match status" value="1"/>
</dbReference>
<keyword evidence="4 6" id="KW-0274">FAD</keyword>
<evidence type="ECO:0000313" key="11">
    <source>
        <dbReference type="Proteomes" id="UP000070257"/>
    </source>
</evidence>
<evidence type="ECO:0000259" key="8">
    <source>
        <dbReference type="Pfam" id="PF02770"/>
    </source>
</evidence>
<gene>
    <name evidence="10" type="ORF">AKJ39_02080</name>
</gene>
<keyword evidence="3 6" id="KW-0285">Flavoprotein</keyword>
<dbReference type="Pfam" id="PF02771">
    <property type="entry name" value="Acyl-CoA_dh_N"/>
    <property type="match status" value="1"/>
</dbReference>
<keyword evidence="5 6" id="KW-0560">Oxidoreductase</keyword>
<dbReference type="InterPro" id="IPR006089">
    <property type="entry name" value="Acyl-CoA_DH_CS"/>
</dbReference>
<accession>A0A656YWD7</accession>
<comment type="similarity">
    <text evidence="2 6">Belongs to the acyl-CoA dehydrogenase family.</text>
</comment>
<dbReference type="PROSITE" id="PS00073">
    <property type="entry name" value="ACYL_COA_DH_2"/>
    <property type="match status" value="1"/>
</dbReference>
<evidence type="ECO:0008006" key="12">
    <source>
        <dbReference type="Google" id="ProtNLM"/>
    </source>
</evidence>
<dbReference type="Pfam" id="PF02770">
    <property type="entry name" value="Acyl-CoA_dh_M"/>
    <property type="match status" value="1"/>
</dbReference>
<comment type="caution">
    <text evidence="10">The sequence shown here is derived from an EMBL/GenBank/DDBJ whole genome shotgun (WGS) entry which is preliminary data.</text>
</comment>
<evidence type="ECO:0000256" key="4">
    <source>
        <dbReference type="ARBA" id="ARBA00022827"/>
    </source>
</evidence>
<feature type="domain" description="Acyl-CoA dehydrogenase/oxidase N-terminal" evidence="9">
    <location>
        <begin position="6"/>
        <end position="116"/>
    </location>
</feature>
<dbReference type="EMBL" id="LHXT01000022">
    <property type="protein sequence ID" value="KXA98453.1"/>
    <property type="molecule type" value="Genomic_DNA"/>
</dbReference>
<evidence type="ECO:0000313" key="10">
    <source>
        <dbReference type="EMBL" id="KXA98453.1"/>
    </source>
</evidence>
<dbReference type="SUPFAM" id="SSF56645">
    <property type="entry name" value="Acyl-CoA dehydrogenase NM domain-like"/>
    <property type="match status" value="1"/>
</dbReference>
<dbReference type="Gene3D" id="1.20.140.10">
    <property type="entry name" value="Butyryl-CoA Dehydrogenase, subunit A, domain 3"/>
    <property type="match status" value="1"/>
</dbReference>
<evidence type="ECO:0000256" key="2">
    <source>
        <dbReference type="ARBA" id="ARBA00009347"/>
    </source>
</evidence>
<evidence type="ECO:0000256" key="6">
    <source>
        <dbReference type="RuleBase" id="RU362125"/>
    </source>
</evidence>
<feature type="domain" description="Acyl-CoA dehydrogenase/oxidase C-terminal" evidence="7">
    <location>
        <begin position="229"/>
        <end position="380"/>
    </location>
</feature>
<evidence type="ECO:0000256" key="3">
    <source>
        <dbReference type="ARBA" id="ARBA00022630"/>
    </source>
</evidence>
<keyword evidence="11" id="KW-1185">Reference proteome</keyword>
<dbReference type="InterPro" id="IPR037069">
    <property type="entry name" value="AcylCoA_DH/ox_N_sf"/>
</dbReference>
<sequence length="383" mass="42510">MDFELNEEQKILKKAAAEFGAGEFEEGKEYDRKEKFPWDVIKKAAKQGFIGVLLDEKFGGAGYTVTEKGLIIKEFAKIDPGIAQAIWSADFGAYIVQKHGGEDLKKKYLPKVTSGETVMGTAISEPDVGSDLASIRTRAVKKDGKYVIDGNKMFVTNGDVADFIIVYCRTDPDVKRGHKGLSLFIINTDDEGYQSNKLEGKLGIRASDTAEVSLSGVEVDEGKMIGEEGKGVYYVLDFLTKVNRICTAFFAVGIAEGAFEKSLDYAKEREQFGKPISEFQMIKAKLAEMKTKIDAAKLLTHRAAEESARTEGRLANLNPSIAKWYAGEVAVDVVDEALEIHGGYGYMEDYDIERFYRDAKIAEIYEGTKEIQKLMIADDILQR</sequence>
<evidence type="ECO:0000256" key="5">
    <source>
        <dbReference type="ARBA" id="ARBA00023002"/>
    </source>
</evidence>
<dbReference type="FunFam" id="1.20.140.10:FF:000001">
    <property type="entry name" value="Acyl-CoA dehydrogenase"/>
    <property type="match status" value="1"/>
</dbReference>
<dbReference type="GO" id="GO:0050660">
    <property type="term" value="F:flavin adenine dinucleotide binding"/>
    <property type="evidence" value="ECO:0007669"/>
    <property type="project" value="InterPro"/>
</dbReference>
<reference evidence="10 11" key="1">
    <citation type="journal article" date="2016" name="Sci. Rep.">
        <title>Metabolic traits of an uncultured archaeal lineage -MSBL1- from brine pools of the Red Sea.</title>
        <authorList>
            <person name="Mwirichia R."/>
            <person name="Alam I."/>
            <person name="Rashid M."/>
            <person name="Vinu M."/>
            <person name="Ba-Alawi W."/>
            <person name="Anthony Kamau A."/>
            <person name="Kamanda Ngugi D."/>
            <person name="Goker M."/>
            <person name="Klenk H.P."/>
            <person name="Bajic V."/>
            <person name="Stingl U."/>
        </authorList>
    </citation>
    <scope>NUCLEOTIDE SEQUENCE [LARGE SCALE GENOMIC DNA]</scope>
    <source>
        <strain evidence="10">SCGC-AAA259J03</strain>
    </source>
</reference>